<dbReference type="AlphaFoldDB" id="A0A7U4DM76"/>
<reference evidence="1" key="1">
    <citation type="submission" date="2010-10" db="EMBL/GenBank/DDBJ databases">
        <title>Complete sequence of chromosome of Geobacillus sp. Y4.1MC1.</title>
        <authorList>
            <consortium name="US DOE Joint Genome Institute"/>
            <person name="Lucas S."/>
            <person name="Copeland A."/>
            <person name="Lapidus A."/>
            <person name="Cheng J.-F."/>
            <person name="Bruce D."/>
            <person name="Goodwin L."/>
            <person name="Pitluck S."/>
            <person name="Chertkov O."/>
            <person name="Zhang X."/>
            <person name="Detter J.C."/>
            <person name="Han C."/>
            <person name="Tapia R."/>
            <person name="Land M."/>
            <person name="Hauser L."/>
            <person name="Jeffries C."/>
            <person name="Kyrpides N."/>
            <person name="Ivanova N."/>
            <person name="Ovchinnikova G."/>
            <person name="Brumm P."/>
            <person name="Mead D."/>
            <person name="Woyke T."/>
        </authorList>
    </citation>
    <scope>NUCLEOTIDE SEQUENCE [LARGE SCALE GENOMIC DNA]</scope>
    <source>
        <strain evidence="1">Y4.1MC1</strain>
    </source>
</reference>
<dbReference type="SUPFAM" id="SSF47598">
    <property type="entry name" value="Ribbon-helix-helix"/>
    <property type="match status" value="1"/>
</dbReference>
<sequence>MAKKKNFPLRIDPDLYEIIERWAQEEFRSVNAHIEFLLREAAKKAGRLNKRKRNNNSNVEGS</sequence>
<accession>A0A7U4DM76</accession>
<dbReference type="KEGG" id="gmc:GY4MC1_3395"/>
<gene>
    <name evidence="1" type="ORF">GY4MC1_3395</name>
</gene>
<dbReference type="InterPro" id="IPR010985">
    <property type="entry name" value="Ribbon_hlx_hlx"/>
</dbReference>
<evidence type="ECO:0008006" key="2">
    <source>
        <dbReference type="Google" id="ProtNLM"/>
    </source>
</evidence>
<protein>
    <recommendedName>
        <fullName evidence="2">Toxin-antitoxin system HicB family antitoxin</fullName>
    </recommendedName>
</protein>
<dbReference type="InterPro" id="IPR013321">
    <property type="entry name" value="Arc_rbn_hlx_hlx"/>
</dbReference>
<dbReference type="GO" id="GO:0006355">
    <property type="term" value="P:regulation of DNA-templated transcription"/>
    <property type="evidence" value="ECO:0007669"/>
    <property type="project" value="InterPro"/>
</dbReference>
<name>A0A7U4DM76_GEOS0</name>
<dbReference type="EMBL" id="CP002293">
    <property type="protein sequence ID" value="ADP76058.1"/>
    <property type="molecule type" value="Genomic_DNA"/>
</dbReference>
<organism evidence="1">
    <name type="scientific">Geobacillus sp. (strain Y4.1MC1)</name>
    <dbReference type="NCBI Taxonomy" id="581103"/>
    <lineage>
        <taxon>Bacteria</taxon>
        <taxon>Bacillati</taxon>
        <taxon>Bacillota</taxon>
        <taxon>Bacilli</taxon>
        <taxon>Bacillales</taxon>
        <taxon>Anoxybacillaceae</taxon>
        <taxon>Geobacillus</taxon>
    </lineage>
</organism>
<dbReference type="Gene3D" id="1.10.1220.10">
    <property type="entry name" value="Met repressor-like"/>
    <property type="match status" value="1"/>
</dbReference>
<evidence type="ECO:0000313" key="1">
    <source>
        <dbReference type="EMBL" id="ADP76058.1"/>
    </source>
</evidence>
<proteinExistence type="predicted"/>